<evidence type="ECO:0000256" key="1">
    <source>
        <dbReference type="SAM" id="Phobius"/>
    </source>
</evidence>
<keyword evidence="1" id="KW-1133">Transmembrane helix</keyword>
<feature type="transmembrane region" description="Helical" evidence="1">
    <location>
        <begin position="6"/>
        <end position="25"/>
    </location>
</feature>
<protein>
    <submittedName>
        <fullName evidence="2">Uncharacterized protein</fullName>
    </submittedName>
</protein>
<evidence type="ECO:0000313" key="3">
    <source>
        <dbReference type="Proteomes" id="UP000318571"/>
    </source>
</evidence>
<evidence type="ECO:0000313" key="2">
    <source>
        <dbReference type="EMBL" id="TRY60959.1"/>
    </source>
</evidence>
<gene>
    <name evidence="2" type="ORF">TCAL_05748</name>
</gene>
<comment type="caution">
    <text evidence="2">The sequence shown here is derived from an EMBL/GenBank/DDBJ whole genome shotgun (WGS) entry which is preliminary data.</text>
</comment>
<dbReference type="EMBL" id="VCGU01000459">
    <property type="protein sequence ID" value="TRY60959.1"/>
    <property type="molecule type" value="Genomic_DNA"/>
</dbReference>
<accession>A0A553N6A0</accession>
<dbReference type="Proteomes" id="UP000318571">
    <property type="component" value="Chromosome 8"/>
</dbReference>
<organism evidence="2 3">
    <name type="scientific">Tigriopus californicus</name>
    <name type="common">Marine copepod</name>
    <dbReference type="NCBI Taxonomy" id="6832"/>
    <lineage>
        <taxon>Eukaryota</taxon>
        <taxon>Metazoa</taxon>
        <taxon>Ecdysozoa</taxon>
        <taxon>Arthropoda</taxon>
        <taxon>Crustacea</taxon>
        <taxon>Multicrustacea</taxon>
        <taxon>Hexanauplia</taxon>
        <taxon>Copepoda</taxon>
        <taxon>Harpacticoida</taxon>
        <taxon>Harpacticidae</taxon>
        <taxon>Tigriopus</taxon>
    </lineage>
</organism>
<proteinExistence type="predicted"/>
<name>A0A553N6A0_TIGCA</name>
<dbReference type="AlphaFoldDB" id="A0A553N6A0"/>
<keyword evidence="3" id="KW-1185">Reference proteome</keyword>
<sequence length="274" mass="32048">MASVTLIFLISITVLVVVFLLFWALDLLKSKLAERSQEKVRSQSLADNTQHLDKKPLIVPIRNDLELLRREPFASNIQECLVIVLSNESKTAGVCAYLNDLEVDYFVEDFPPCCQRYPNEHALRSFLGAMNTFSDKWVYAEAVTYLHNDFDLIKSVNTQGTRHARLVGKYEAKYYYRVIPQWTENFVCDNIELEEYWENMVEFTKRLLKASEFSSPKLWKRFPLNHWKRKQIFFKADDFHQVPHPGAMDNIRRQTPNLLPQVQEETTAVLVPID</sequence>
<keyword evidence="1" id="KW-0812">Transmembrane</keyword>
<reference evidence="2 3" key="1">
    <citation type="journal article" date="2018" name="Nat. Ecol. Evol.">
        <title>Genomic signatures of mitonuclear coevolution across populations of Tigriopus californicus.</title>
        <authorList>
            <person name="Barreto F.S."/>
            <person name="Watson E.T."/>
            <person name="Lima T.G."/>
            <person name="Willett C.S."/>
            <person name="Edmands S."/>
            <person name="Li W."/>
            <person name="Burton R.S."/>
        </authorList>
    </citation>
    <scope>NUCLEOTIDE SEQUENCE [LARGE SCALE GENOMIC DNA]</scope>
    <source>
        <strain evidence="2 3">San Diego</strain>
    </source>
</reference>
<keyword evidence="1" id="KW-0472">Membrane</keyword>